<dbReference type="InterPro" id="IPR053242">
    <property type="entry name" value="PAM2-like_domain"/>
</dbReference>
<organism evidence="4">
    <name type="scientific">Selaginella moellendorffii</name>
    <name type="common">Spikemoss</name>
    <dbReference type="NCBI Taxonomy" id="88036"/>
    <lineage>
        <taxon>Eukaryota</taxon>
        <taxon>Viridiplantae</taxon>
        <taxon>Streptophyta</taxon>
        <taxon>Embryophyta</taxon>
        <taxon>Tracheophyta</taxon>
        <taxon>Lycopodiopsida</taxon>
        <taxon>Selaginellales</taxon>
        <taxon>Selaginellaceae</taxon>
        <taxon>Selaginella</taxon>
    </lineage>
</organism>
<dbReference type="PANTHER" id="PTHR46651:SF1">
    <property type="entry name" value="SMALL MUTS RELATED FAMILY PROTEIN"/>
    <property type="match status" value="1"/>
</dbReference>
<evidence type="ECO:0000313" key="4">
    <source>
        <dbReference type="Proteomes" id="UP000001514"/>
    </source>
</evidence>
<dbReference type="InParanoid" id="D8QYX3"/>
<feature type="region of interest" description="Disordered" evidence="1">
    <location>
        <begin position="209"/>
        <end position="231"/>
    </location>
</feature>
<keyword evidence="4" id="KW-1185">Reference proteome</keyword>
<accession>D8QYX3</accession>
<feature type="region of interest" description="Disordered" evidence="1">
    <location>
        <begin position="96"/>
        <end position="161"/>
    </location>
</feature>
<dbReference type="CDD" id="cd14371">
    <property type="entry name" value="CUE_CID7_like"/>
    <property type="match status" value="1"/>
</dbReference>
<dbReference type="InterPro" id="IPR013899">
    <property type="entry name" value="DUF1771"/>
</dbReference>
<dbReference type="OMA" id="KEDNMFF"/>
<dbReference type="EMBL" id="GL377569">
    <property type="protein sequence ID" value="EFJ34315.1"/>
    <property type="molecule type" value="Genomic_DNA"/>
</dbReference>
<dbReference type="PROSITE" id="PS50828">
    <property type="entry name" value="SMR"/>
    <property type="match status" value="1"/>
</dbReference>
<evidence type="ECO:0000256" key="1">
    <source>
        <dbReference type="SAM" id="MobiDB-lite"/>
    </source>
</evidence>
<dbReference type="STRING" id="88036.D8QYX3"/>
<evidence type="ECO:0000259" key="2">
    <source>
        <dbReference type="PROSITE" id="PS50828"/>
    </source>
</evidence>
<dbReference type="Proteomes" id="UP000001514">
    <property type="component" value="Unassembled WGS sequence"/>
</dbReference>
<name>D8QYX3_SELML</name>
<reference evidence="3 4" key="1">
    <citation type="journal article" date="2011" name="Science">
        <title>The Selaginella genome identifies genetic changes associated with the evolution of vascular plants.</title>
        <authorList>
            <person name="Banks J.A."/>
            <person name="Nishiyama T."/>
            <person name="Hasebe M."/>
            <person name="Bowman J.L."/>
            <person name="Gribskov M."/>
            <person name="dePamphilis C."/>
            <person name="Albert V.A."/>
            <person name="Aono N."/>
            <person name="Aoyama T."/>
            <person name="Ambrose B.A."/>
            <person name="Ashton N.W."/>
            <person name="Axtell M.J."/>
            <person name="Barker E."/>
            <person name="Barker M.S."/>
            <person name="Bennetzen J.L."/>
            <person name="Bonawitz N.D."/>
            <person name="Chapple C."/>
            <person name="Cheng C."/>
            <person name="Correa L.G."/>
            <person name="Dacre M."/>
            <person name="DeBarry J."/>
            <person name="Dreyer I."/>
            <person name="Elias M."/>
            <person name="Engstrom E.M."/>
            <person name="Estelle M."/>
            <person name="Feng L."/>
            <person name="Finet C."/>
            <person name="Floyd S.K."/>
            <person name="Frommer W.B."/>
            <person name="Fujita T."/>
            <person name="Gramzow L."/>
            <person name="Gutensohn M."/>
            <person name="Harholt J."/>
            <person name="Hattori M."/>
            <person name="Heyl A."/>
            <person name="Hirai T."/>
            <person name="Hiwatashi Y."/>
            <person name="Ishikawa M."/>
            <person name="Iwata M."/>
            <person name="Karol K.G."/>
            <person name="Koehler B."/>
            <person name="Kolukisaoglu U."/>
            <person name="Kubo M."/>
            <person name="Kurata T."/>
            <person name="Lalonde S."/>
            <person name="Li K."/>
            <person name="Li Y."/>
            <person name="Litt A."/>
            <person name="Lyons E."/>
            <person name="Manning G."/>
            <person name="Maruyama T."/>
            <person name="Michael T.P."/>
            <person name="Mikami K."/>
            <person name="Miyazaki S."/>
            <person name="Morinaga S."/>
            <person name="Murata T."/>
            <person name="Mueller-Roeber B."/>
            <person name="Nelson D.R."/>
            <person name="Obara M."/>
            <person name="Oguri Y."/>
            <person name="Olmstead R.G."/>
            <person name="Onodera N."/>
            <person name="Petersen B.L."/>
            <person name="Pils B."/>
            <person name="Prigge M."/>
            <person name="Rensing S.A."/>
            <person name="Riano-Pachon D.M."/>
            <person name="Roberts A.W."/>
            <person name="Sato Y."/>
            <person name="Scheller H.V."/>
            <person name="Schulz B."/>
            <person name="Schulz C."/>
            <person name="Shakirov E.V."/>
            <person name="Shibagaki N."/>
            <person name="Shinohara N."/>
            <person name="Shippen D.E."/>
            <person name="Soerensen I."/>
            <person name="Sotooka R."/>
            <person name="Sugimoto N."/>
            <person name="Sugita M."/>
            <person name="Sumikawa N."/>
            <person name="Tanurdzic M."/>
            <person name="Theissen G."/>
            <person name="Ulvskov P."/>
            <person name="Wakazuki S."/>
            <person name="Weng J.K."/>
            <person name="Willats W.W."/>
            <person name="Wipf D."/>
            <person name="Wolf P.G."/>
            <person name="Yang L."/>
            <person name="Zimmer A.D."/>
            <person name="Zhu Q."/>
            <person name="Mitros T."/>
            <person name="Hellsten U."/>
            <person name="Loque D."/>
            <person name="Otillar R."/>
            <person name="Salamov A."/>
            <person name="Schmutz J."/>
            <person name="Shapiro H."/>
            <person name="Lindquist E."/>
            <person name="Lucas S."/>
            <person name="Rokhsar D."/>
            <person name="Grigoriev I.V."/>
        </authorList>
    </citation>
    <scope>NUCLEOTIDE SEQUENCE [LARGE SCALE GENOMIC DNA]</scope>
</reference>
<feature type="compositionally biased region" description="Polar residues" evidence="1">
    <location>
        <begin position="97"/>
        <end position="113"/>
    </location>
</feature>
<dbReference type="Pfam" id="PF08590">
    <property type="entry name" value="DUF1771"/>
    <property type="match status" value="1"/>
</dbReference>
<dbReference type="InterPro" id="IPR036063">
    <property type="entry name" value="Smr_dom_sf"/>
</dbReference>
<dbReference type="SMART" id="SM00463">
    <property type="entry name" value="SMR"/>
    <property type="match status" value="1"/>
</dbReference>
<feature type="compositionally biased region" description="Polar residues" evidence="1">
    <location>
        <begin position="67"/>
        <end position="76"/>
    </location>
</feature>
<dbReference type="Gramene" id="EFJ34315">
    <property type="protein sequence ID" value="EFJ34315"/>
    <property type="gene ID" value="SELMODRAFT_438708"/>
</dbReference>
<evidence type="ECO:0000313" key="3">
    <source>
        <dbReference type="EMBL" id="EFJ34315.1"/>
    </source>
</evidence>
<dbReference type="Gene3D" id="3.30.1370.110">
    <property type="match status" value="1"/>
</dbReference>
<sequence length="502" mass="54995">MSLVTNRSSGSAVALDEPPDNGLSKKLARLSLNPDAQEFVPSSSRTSVSAGNSGSNGAASEARSKANVDSSSNPNASDDEFRQFWRSQLPDDLITDSDFSSEIYSPTNQYDQQQARDFDVNFGGRTGGPRRSERTNGSYSQDEKSAHSWPANGSTDGLELEQSPDEIHPLTLLATEFPNFGVQSLSDIYSATGCDLSLTIEMLTQLELQEEGAPSRRTSRPAAVPSLTPTDFPSLPGVEIINGLSGHQETRPMSSQRPMELATSLRRFGPGEQGIDFAAVVRKQAQQAVHQQPSHWPFERSAGDITIGPGRSSAAQSLGVYGFNSRPPQQPWLETGEAVASMYSDMREEARDHARVRNAYFEQARQAYLVGNKALAKELSAKGQWHNEQMKNAHGKAAEAIFHQRNASLLHLARDGNRMIDLHGLHVGEAIPLLRRELSALRIASRVTSKRQCVYVCVGTGHHTKGSRTPARVPIAIERYLAEDERLQFSEVQPGMLRVFVQ</sequence>
<dbReference type="PANTHER" id="PTHR46651">
    <property type="entry name" value="POLYADENYLATE-BINDING PROTEIN-INTERACTING PROTEIN 7"/>
    <property type="match status" value="1"/>
</dbReference>
<protein>
    <recommendedName>
        <fullName evidence="2">Smr domain-containing protein</fullName>
    </recommendedName>
</protein>
<dbReference type="KEGG" id="smo:SELMODRAFT_438708"/>
<dbReference type="FunCoup" id="D8QYX3">
    <property type="interactions" value="1072"/>
</dbReference>
<dbReference type="InterPro" id="IPR041806">
    <property type="entry name" value="CID5/6/7_CUE"/>
</dbReference>
<feature type="region of interest" description="Disordered" evidence="1">
    <location>
        <begin position="1"/>
        <end position="80"/>
    </location>
</feature>
<proteinExistence type="predicted"/>
<dbReference type="Pfam" id="PF07145">
    <property type="entry name" value="PAM2"/>
    <property type="match status" value="1"/>
</dbReference>
<dbReference type="SMART" id="SM01162">
    <property type="entry name" value="DUF1771"/>
    <property type="match status" value="1"/>
</dbReference>
<feature type="domain" description="Smr" evidence="2">
    <location>
        <begin position="420"/>
        <end position="502"/>
    </location>
</feature>
<dbReference type="InterPro" id="IPR002625">
    <property type="entry name" value="Smr_dom"/>
</dbReference>
<dbReference type="SUPFAM" id="SSF160443">
    <property type="entry name" value="SMR domain-like"/>
    <property type="match status" value="1"/>
</dbReference>
<dbReference type="OrthoDB" id="3231855at2759"/>
<dbReference type="HOGENOM" id="CLU_040596_0_0_1"/>
<feature type="compositionally biased region" description="Polar residues" evidence="1">
    <location>
        <begin position="1"/>
        <end position="11"/>
    </location>
</feature>
<feature type="compositionally biased region" description="Low complexity" evidence="1">
    <location>
        <begin position="49"/>
        <end position="60"/>
    </location>
</feature>
<dbReference type="eggNOG" id="KOG2401">
    <property type="taxonomic scope" value="Eukaryota"/>
</dbReference>
<dbReference type="InterPro" id="IPR009818">
    <property type="entry name" value="PAM2_motif"/>
</dbReference>
<gene>
    <name evidence="3" type="ORF">SELMODRAFT_438708</name>
</gene>
<dbReference type="AlphaFoldDB" id="D8QYX3"/>